<dbReference type="SUPFAM" id="SSF54768">
    <property type="entry name" value="dsRNA-binding domain-like"/>
    <property type="match status" value="1"/>
</dbReference>
<evidence type="ECO:0000256" key="3">
    <source>
        <dbReference type="SAM" id="MobiDB-lite"/>
    </source>
</evidence>
<dbReference type="Gene3D" id="3.30.160.20">
    <property type="match status" value="1"/>
</dbReference>
<dbReference type="OMA" id="NESEDHA"/>
<protein>
    <recommendedName>
        <fullName evidence="4">DRBM domain-containing protein</fullName>
    </recommendedName>
</protein>
<dbReference type="InterPro" id="IPR014720">
    <property type="entry name" value="dsRBD_dom"/>
</dbReference>
<gene>
    <name evidence="5" type="ORF">TanjilG_09936</name>
</gene>
<dbReference type="Pfam" id="PF00035">
    <property type="entry name" value="dsrm"/>
    <property type="match status" value="1"/>
</dbReference>
<dbReference type="AlphaFoldDB" id="A0A1J7HLR4"/>
<dbReference type="PANTHER" id="PTHR46031">
    <property type="match status" value="1"/>
</dbReference>
<evidence type="ECO:0000259" key="4">
    <source>
        <dbReference type="Pfam" id="PF00035"/>
    </source>
</evidence>
<accession>A0A1J7HLR4</accession>
<dbReference type="STRING" id="3871.A0A1J7HLR4"/>
<keyword evidence="1" id="KW-0677">Repeat</keyword>
<evidence type="ECO:0000313" key="5">
    <source>
        <dbReference type="EMBL" id="OIW03289.1"/>
    </source>
</evidence>
<dbReference type="Proteomes" id="UP000188354">
    <property type="component" value="Chromosome LG10"/>
</dbReference>
<evidence type="ECO:0000256" key="2">
    <source>
        <dbReference type="ARBA" id="ARBA00022884"/>
    </source>
</evidence>
<dbReference type="GO" id="GO:0003723">
    <property type="term" value="F:RNA binding"/>
    <property type="evidence" value="ECO:0007669"/>
    <property type="project" value="UniProtKB-KW"/>
</dbReference>
<dbReference type="EMBL" id="CM007370">
    <property type="protein sequence ID" value="OIW03289.1"/>
    <property type="molecule type" value="Genomic_DNA"/>
</dbReference>
<organism evidence="5 6">
    <name type="scientific">Lupinus angustifolius</name>
    <name type="common">Narrow-leaved blue lupine</name>
    <dbReference type="NCBI Taxonomy" id="3871"/>
    <lineage>
        <taxon>Eukaryota</taxon>
        <taxon>Viridiplantae</taxon>
        <taxon>Streptophyta</taxon>
        <taxon>Embryophyta</taxon>
        <taxon>Tracheophyta</taxon>
        <taxon>Spermatophyta</taxon>
        <taxon>Magnoliopsida</taxon>
        <taxon>eudicotyledons</taxon>
        <taxon>Gunneridae</taxon>
        <taxon>Pentapetalae</taxon>
        <taxon>rosids</taxon>
        <taxon>fabids</taxon>
        <taxon>Fabales</taxon>
        <taxon>Fabaceae</taxon>
        <taxon>Papilionoideae</taxon>
        <taxon>50 kb inversion clade</taxon>
        <taxon>genistoids sensu lato</taxon>
        <taxon>core genistoids</taxon>
        <taxon>Genisteae</taxon>
        <taxon>Lupinus</taxon>
    </lineage>
</organism>
<dbReference type="Gramene" id="OIW03289">
    <property type="protein sequence ID" value="OIW03289"/>
    <property type="gene ID" value="TanjilG_09936"/>
</dbReference>
<name>A0A1J7HLR4_LUPAN</name>
<evidence type="ECO:0000256" key="1">
    <source>
        <dbReference type="ARBA" id="ARBA00022737"/>
    </source>
</evidence>
<dbReference type="PANTHER" id="PTHR46031:SF16">
    <property type="entry name" value="DOUBLE-STRANDED RNA-BINDING PROTEIN 4"/>
    <property type="match status" value="1"/>
</dbReference>
<feature type="domain" description="DRBM" evidence="4">
    <location>
        <begin position="3"/>
        <end position="65"/>
    </location>
</feature>
<proteinExistence type="predicted"/>
<keyword evidence="6" id="KW-1185">Reference proteome</keyword>
<evidence type="ECO:0000313" key="6">
    <source>
        <dbReference type="Proteomes" id="UP000188354"/>
    </source>
</evidence>
<keyword evidence="2" id="KW-0694">RNA-binding</keyword>
<sequence>MFKGKVQELCLCRQWNLPEYVTTREGPQHCLSYNSTITINGVSFQTLTPSTTSNESEDHAAELAYYHFHQPISNSNPKPNPHQPPSSSSLLPKSWLSLALSASSGMILLFEFCGLAMFNNWTSSF</sequence>
<feature type="region of interest" description="Disordered" evidence="3">
    <location>
        <begin position="71"/>
        <end position="91"/>
    </location>
</feature>
<reference evidence="5 6" key="1">
    <citation type="journal article" date="2017" name="Plant Biotechnol. J.">
        <title>A comprehensive draft genome sequence for lupin (Lupinus angustifolius), an emerging health food: insights into plant-microbe interactions and legume evolution.</title>
        <authorList>
            <person name="Hane J.K."/>
            <person name="Ming Y."/>
            <person name="Kamphuis L.G."/>
            <person name="Nelson M.N."/>
            <person name="Garg G."/>
            <person name="Atkins C.A."/>
            <person name="Bayer P.E."/>
            <person name="Bravo A."/>
            <person name="Bringans S."/>
            <person name="Cannon S."/>
            <person name="Edwards D."/>
            <person name="Foley R."/>
            <person name="Gao L.L."/>
            <person name="Harrison M.J."/>
            <person name="Huang W."/>
            <person name="Hurgobin B."/>
            <person name="Li S."/>
            <person name="Liu C.W."/>
            <person name="McGrath A."/>
            <person name="Morahan G."/>
            <person name="Murray J."/>
            <person name="Weller J."/>
            <person name="Jian J."/>
            <person name="Singh K.B."/>
        </authorList>
    </citation>
    <scope>NUCLEOTIDE SEQUENCE [LARGE SCALE GENOMIC DNA]</scope>
    <source>
        <strain evidence="6">cv. Tanjil</strain>
        <tissue evidence="5">Whole plant</tissue>
    </source>
</reference>